<dbReference type="CDD" id="cd06325">
    <property type="entry name" value="PBP1_ABC_unchar_transporter"/>
    <property type="match status" value="1"/>
</dbReference>
<dbReference type="SUPFAM" id="SSF53822">
    <property type="entry name" value="Periplasmic binding protein-like I"/>
    <property type="match status" value="1"/>
</dbReference>
<dbReference type="OrthoDB" id="9776955at2"/>
<dbReference type="EMBL" id="LOCK01000029">
    <property type="protein sequence ID" value="KTE90920.1"/>
    <property type="molecule type" value="Genomic_DNA"/>
</dbReference>
<name>A0A0W1JIC9_DESHA</name>
<dbReference type="Proteomes" id="UP000054623">
    <property type="component" value="Unassembled WGS sequence"/>
</dbReference>
<reference evidence="1 2" key="1">
    <citation type="submission" date="2015-12" db="EMBL/GenBank/DDBJ databases">
        <title>Draft Genome Sequence of Desulfitobacterium hafniense Strain DH, a Sulfate-reducing Bacterium Isolated from Paddy Soils.</title>
        <authorList>
            <person name="Bao P."/>
            <person name="Zhang X."/>
            <person name="Li G."/>
        </authorList>
    </citation>
    <scope>NUCLEOTIDE SEQUENCE [LARGE SCALE GENOMIC DNA]</scope>
    <source>
        <strain evidence="1 2">DH</strain>
    </source>
</reference>
<protein>
    <submittedName>
        <fullName evidence="1">ABC transporter substrate-binding protein</fullName>
    </submittedName>
</protein>
<comment type="caution">
    <text evidence="1">The sequence shown here is derived from an EMBL/GenBank/DDBJ whole genome shotgun (WGS) entry which is preliminary data.</text>
</comment>
<dbReference type="Gene3D" id="3.40.50.2300">
    <property type="match status" value="2"/>
</dbReference>
<dbReference type="Pfam" id="PF04392">
    <property type="entry name" value="ABC_sub_bind"/>
    <property type="match status" value="1"/>
</dbReference>
<evidence type="ECO:0000313" key="2">
    <source>
        <dbReference type="Proteomes" id="UP000054623"/>
    </source>
</evidence>
<evidence type="ECO:0000313" key="1">
    <source>
        <dbReference type="EMBL" id="KTE90920.1"/>
    </source>
</evidence>
<dbReference type="InterPro" id="IPR007487">
    <property type="entry name" value="ABC_transpt-TYRBP-like"/>
</dbReference>
<proteinExistence type="predicted"/>
<gene>
    <name evidence="1" type="ORF">AT727_22930</name>
</gene>
<accession>A0A0W1JIC9</accession>
<organism evidence="1 2">
    <name type="scientific">Desulfitobacterium hafniense</name>
    <name type="common">Desulfitobacterium frappieri</name>
    <dbReference type="NCBI Taxonomy" id="49338"/>
    <lineage>
        <taxon>Bacteria</taxon>
        <taxon>Bacillati</taxon>
        <taxon>Bacillota</taxon>
        <taxon>Clostridia</taxon>
        <taxon>Eubacteriales</taxon>
        <taxon>Desulfitobacteriaceae</taxon>
        <taxon>Desulfitobacterium</taxon>
    </lineage>
</organism>
<dbReference type="InterPro" id="IPR028082">
    <property type="entry name" value="Peripla_BP_I"/>
</dbReference>
<dbReference type="RefSeq" id="WP_005810003.1">
    <property type="nucleotide sequence ID" value="NZ_CABKQQ010000025.1"/>
</dbReference>
<dbReference type="PANTHER" id="PTHR35271">
    <property type="entry name" value="ABC TRANSPORTER, SUBSTRATE-BINDING LIPOPROTEIN-RELATED"/>
    <property type="match status" value="1"/>
</dbReference>
<dbReference type="PANTHER" id="PTHR35271:SF1">
    <property type="entry name" value="ABC TRANSPORTER, SUBSTRATE-BINDING LIPOPROTEIN"/>
    <property type="match status" value="1"/>
</dbReference>
<sequence length="339" mass="37196">MKFGNYRFSSNKAILFALLLVLCFTLLGYSQQNVFPQENSLKTVGILMGSDLRTNKVNGVIEGLKKYGYEENVNIRFRIVSAQDRIDDLPELAQELVRQNPDLLIGTGERETLALQKAAADSQIPIVFIGVGFAEELGLVDSYTHPGGKITGVDNYYLQLSGKRLEYLKRLLPDVQKVMVLYDETITPVEPTMDFLNRVAAQLDMTVIPVGVKNEAETLKAINGILPGEADGVMLLCSLLMESVTDSISPLIQEKRLPAFGVSANQTKKGFLASYGMDYREQGIQASRIAAKILQGQDPGIIPVEAPARVDFIINTKVAEVFKAGIDPAGFACASEFIR</sequence>
<dbReference type="AlphaFoldDB" id="A0A0W1JIC9"/>